<comment type="caution">
    <text evidence="2">The sequence shown here is derived from an EMBL/GenBank/DDBJ whole genome shotgun (WGS) entry which is preliminary data.</text>
</comment>
<dbReference type="Gene3D" id="3.40.50.300">
    <property type="entry name" value="P-loop containing nucleotide triphosphate hydrolases"/>
    <property type="match status" value="1"/>
</dbReference>
<dbReference type="GO" id="GO:0005524">
    <property type="term" value="F:ATP binding"/>
    <property type="evidence" value="ECO:0007669"/>
    <property type="project" value="InterPro"/>
</dbReference>
<evidence type="ECO:0000259" key="1">
    <source>
        <dbReference type="Pfam" id="PF12774"/>
    </source>
</evidence>
<evidence type="ECO:0000313" key="2">
    <source>
        <dbReference type="EMBL" id="KAF6036195.1"/>
    </source>
</evidence>
<dbReference type="AlphaFoldDB" id="A0A7J7KDC5"/>
<dbReference type="InterPro" id="IPR027417">
    <property type="entry name" value="P-loop_NTPase"/>
</dbReference>
<gene>
    <name evidence="2" type="ORF">EB796_005488</name>
</gene>
<dbReference type="InterPro" id="IPR026983">
    <property type="entry name" value="DHC"/>
</dbReference>
<keyword evidence="3" id="KW-1185">Reference proteome</keyword>
<organism evidence="2 3">
    <name type="scientific">Bugula neritina</name>
    <name type="common">Brown bryozoan</name>
    <name type="synonym">Sertularia neritina</name>
    <dbReference type="NCBI Taxonomy" id="10212"/>
    <lineage>
        <taxon>Eukaryota</taxon>
        <taxon>Metazoa</taxon>
        <taxon>Spiralia</taxon>
        <taxon>Lophotrochozoa</taxon>
        <taxon>Bryozoa</taxon>
        <taxon>Gymnolaemata</taxon>
        <taxon>Cheilostomatida</taxon>
        <taxon>Flustrina</taxon>
        <taxon>Buguloidea</taxon>
        <taxon>Bugulidae</taxon>
        <taxon>Bugula</taxon>
    </lineage>
</organism>
<dbReference type="PANTHER" id="PTHR45703:SF36">
    <property type="entry name" value="DYNEIN HEAVY CHAIN, CYTOPLASMIC"/>
    <property type="match status" value="1"/>
</dbReference>
<feature type="domain" description="Dynein heavy chain hydrolytic ATP-binding dynein motor region" evidence="1">
    <location>
        <begin position="27"/>
        <end position="111"/>
    </location>
</feature>
<dbReference type="GO" id="GO:0007018">
    <property type="term" value="P:microtubule-based movement"/>
    <property type="evidence" value="ECO:0007669"/>
    <property type="project" value="InterPro"/>
</dbReference>
<dbReference type="InterPro" id="IPR035699">
    <property type="entry name" value="AAA_6"/>
</dbReference>
<evidence type="ECO:0000313" key="3">
    <source>
        <dbReference type="Proteomes" id="UP000593567"/>
    </source>
</evidence>
<dbReference type="GO" id="GO:0051959">
    <property type="term" value="F:dynein light intermediate chain binding"/>
    <property type="evidence" value="ECO:0007669"/>
    <property type="project" value="InterPro"/>
</dbReference>
<reference evidence="2" key="1">
    <citation type="submission" date="2020-06" db="EMBL/GenBank/DDBJ databases">
        <title>Draft genome of Bugula neritina, a colonial animal packing powerful symbionts and potential medicines.</title>
        <authorList>
            <person name="Rayko M."/>
        </authorList>
    </citation>
    <scope>NUCLEOTIDE SEQUENCE [LARGE SCALE GENOMIC DNA]</scope>
    <source>
        <strain evidence="2">Kwan_BN1</strain>
    </source>
</reference>
<dbReference type="GO" id="GO:0030286">
    <property type="term" value="C:dynein complex"/>
    <property type="evidence" value="ECO:0007669"/>
    <property type="project" value="InterPro"/>
</dbReference>
<feature type="domain" description="Dynein heavy chain hydrolytic ATP-binding dynein motor region" evidence="1">
    <location>
        <begin position="181"/>
        <end position="254"/>
    </location>
</feature>
<dbReference type="Proteomes" id="UP000593567">
    <property type="component" value="Unassembled WGS sequence"/>
</dbReference>
<dbReference type="GO" id="GO:0045505">
    <property type="term" value="F:dynein intermediate chain binding"/>
    <property type="evidence" value="ECO:0007669"/>
    <property type="project" value="InterPro"/>
</dbReference>
<dbReference type="PANTHER" id="PTHR45703">
    <property type="entry name" value="DYNEIN HEAVY CHAIN"/>
    <property type="match status" value="1"/>
</dbReference>
<dbReference type="EMBL" id="VXIV02000765">
    <property type="protein sequence ID" value="KAF6036195.1"/>
    <property type="molecule type" value="Genomic_DNA"/>
</dbReference>
<name>A0A7J7KDC5_BUGNE</name>
<proteinExistence type="predicted"/>
<dbReference type="Pfam" id="PF12774">
    <property type="entry name" value="AAA_6"/>
    <property type="match status" value="2"/>
</dbReference>
<accession>A0A7J7KDC5</accession>
<sequence length="403" mass="44884">MTAEKIPEDRRHLVSEPVQYQPSYLGHIMYCGRLIPARSTAACFMMFDSDSPKSHEIPQSLRLRMRPCAMIQPDLTVIVSTFLCSWGYPNSQAISHRFLLFVKFCETQIASLRISLKTILITLQLAVERYYNPALSPEFKESENTATEDEFSLPQADKYEASIVFGLTTTLQSQFESAGQADTFKDIIRDIFPLCSNLAPSRQDADLVKAINEQLKTDGLEQTPALVDKVLQLNNALEQSTGVIRIRPRSSGKTVVYRTLCLALNKLHSSKAAAMSATPPSDSIEPSKPLASLRQNLPKLSLPLISTPLTPPPQSSPHSQLLDINEHVMITPLASAVVSPQLSLRTTRQLSHINYVSSQVLDINEVSELLTDLSSCTQSLPANKSVLKDEVFCHVTFLKLWYH</sequence>
<protein>
    <submittedName>
        <fullName evidence="2">DNHD1</fullName>
    </submittedName>
</protein>
<dbReference type="InterPro" id="IPR043157">
    <property type="entry name" value="Dynein_AAA1S"/>
</dbReference>
<dbReference type="Gene3D" id="1.10.8.710">
    <property type="match status" value="1"/>
</dbReference>